<dbReference type="SUPFAM" id="SSF81301">
    <property type="entry name" value="Nucleotidyltransferase"/>
    <property type="match status" value="1"/>
</dbReference>
<dbReference type="GeneID" id="95524566"/>
<dbReference type="PANTHER" id="PTHR34822:SF1">
    <property type="entry name" value="GRPB FAMILY PROTEIN"/>
    <property type="match status" value="1"/>
</dbReference>
<organism evidence="1 2">
    <name type="scientific">Streptomyces atratus</name>
    <dbReference type="NCBI Taxonomy" id="1893"/>
    <lineage>
        <taxon>Bacteria</taxon>
        <taxon>Bacillati</taxon>
        <taxon>Actinomycetota</taxon>
        <taxon>Actinomycetes</taxon>
        <taxon>Kitasatosporales</taxon>
        <taxon>Streptomycetaceae</taxon>
        <taxon>Streptomyces</taxon>
    </lineage>
</organism>
<evidence type="ECO:0008006" key="3">
    <source>
        <dbReference type="Google" id="ProtNLM"/>
    </source>
</evidence>
<reference evidence="1 2" key="1">
    <citation type="journal article" date="2018" name="Front. Microbiol.">
        <title>Genome Sequencing of Streptomyces atratus SCSIOZH16 and Activation Production of Nocardamine via Metabolic Engineering.</title>
        <authorList>
            <person name="Li Y."/>
            <person name="Zhang C."/>
            <person name="Liu C."/>
            <person name="Ju J."/>
            <person name="Ma J."/>
        </authorList>
    </citation>
    <scope>NUCLEOTIDE SEQUENCE [LARGE SCALE GENOMIC DNA]</scope>
    <source>
        <strain evidence="1 2">SCSIO_ZH16</strain>
    </source>
</reference>
<accession>A0A2Z5JPH3</accession>
<dbReference type="AlphaFoldDB" id="A0A2Z5JPH3"/>
<gene>
    <name evidence="1" type="ORF">C5746_40695</name>
</gene>
<dbReference type="Pfam" id="PF04229">
    <property type="entry name" value="GrpB"/>
    <property type="match status" value="1"/>
</dbReference>
<evidence type="ECO:0000313" key="1">
    <source>
        <dbReference type="EMBL" id="AXE82154.1"/>
    </source>
</evidence>
<evidence type="ECO:0000313" key="2">
    <source>
        <dbReference type="Proteomes" id="UP000252698"/>
    </source>
</evidence>
<proteinExistence type="predicted"/>
<sequence length="200" mass="22877">MPEQEIPRVSMTAEEIEAANLGAAPKLNSQITLREHDPQWSAAFERETVRMKERLGHLDHWIEHVGSTSVPGLPAKPIIDMLLIVPDSGDEASYVPALEALGYELAIREPEWYEHRVLRRYDIDPSADSVNLHVLSTGCPENRRMLRFRDRLRRHSGDRELYADTKRALARQSWEYMQNYADAKSEVVAGIIERAMADDD</sequence>
<dbReference type="Proteomes" id="UP000252698">
    <property type="component" value="Chromosome"/>
</dbReference>
<dbReference type="InterPro" id="IPR043519">
    <property type="entry name" value="NT_sf"/>
</dbReference>
<dbReference type="KEGG" id="sata:C5746_40695"/>
<dbReference type="InterPro" id="IPR007344">
    <property type="entry name" value="GrpB/CoaE"/>
</dbReference>
<dbReference type="Gene3D" id="3.30.460.10">
    <property type="entry name" value="Beta Polymerase, domain 2"/>
    <property type="match status" value="1"/>
</dbReference>
<dbReference type="RefSeq" id="WP_114248536.1">
    <property type="nucleotide sequence ID" value="NZ_CP027306.1"/>
</dbReference>
<dbReference type="PANTHER" id="PTHR34822">
    <property type="entry name" value="GRPB DOMAIN PROTEIN (AFU_ORTHOLOGUE AFUA_1G01530)"/>
    <property type="match status" value="1"/>
</dbReference>
<protein>
    <recommendedName>
        <fullName evidence="3">GrpB family protein</fullName>
    </recommendedName>
</protein>
<name>A0A2Z5JPH3_STRAR</name>
<dbReference type="EMBL" id="CP027306">
    <property type="protein sequence ID" value="AXE82154.1"/>
    <property type="molecule type" value="Genomic_DNA"/>
</dbReference>